<reference evidence="3 4" key="1">
    <citation type="submission" date="2023-08" db="EMBL/GenBank/DDBJ databases">
        <title>A Necator americanus chromosomal reference genome.</title>
        <authorList>
            <person name="Ilik V."/>
            <person name="Petrzelkova K.J."/>
            <person name="Pardy F."/>
            <person name="Fuh T."/>
            <person name="Niatou-Singa F.S."/>
            <person name="Gouil Q."/>
            <person name="Baker L."/>
            <person name="Ritchie M.E."/>
            <person name="Jex A.R."/>
            <person name="Gazzola D."/>
            <person name="Li H."/>
            <person name="Toshio Fujiwara R."/>
            <person name="Zhan B."/>
            <person name="Aroian R.V."/>
            <person name="Pafco B."/>
            <person name="Schwarz E.M."/>
        </authorList>
    </citation>
    <scope>NUCLEOTIDE SEQUENCE [LARGE SCALE GENOMIC DNA]</scope>
    <source>
        <strain evidence="3 4">Aroian</strain>
        <tissue evidence="3">Whole animal</tissue>
    </source>
</reference>
<comment type="caution">
    <text evidence="3">The sequence shown here is derived from an EMBL/GenBank/DDBJ whole genome shotgun (WGS) entry which is preliminary data.</text>
</comment>
<dbReference type="InterPro" id="IPR008405">
    <property type="entry name" value="ApoL"/>
</dbReference>
<keyword evidence="2" id="KW-1133">Transmembrane helix</keyword>
<dbReference type="PANTHER" id="PTHR14096">
    <property type="entry name" value="APOLIPOPROTEIN L"/>
    <property type="match status" value="1"/>
</dbReference>
<name>A0ABR1C1X3_NECAM</name>
<evidence type="ECO:0000256" key="2">
    <source>
        <dbReference type="SAM" id="Phobius"/>
    </source>
</evidence>
<dbReference type="PANTHER" id="PTHR14096:SF28">
    <property type="entry name" value="APOLIPOPROTEIN L, 1-RELATED"/>
    <property type="match status" value="1"/>
</dbReference>
<comment type="similarity">
    <text evidence="1">Belongs to the apolipoprotein L family.</text>
</comment>
<proteinExistence type="inferred from homology"/>
<accession>A0ABR1C1X3</accession>
<sequence>MTERCRLKLLPLDDQGVPRYDDQTGEVMIPEDDFLLYKGICDKTMILLDNWIENRENAEHGLLKIAEELDRWELGSNISTTAGSIAGIAGGAAVIAGVLVMPPVAVAGLIVGGAAAASNLSTGILKMRNTKKNVVNAMKMLEYDKKLTENLANGIALIEETEASLLTKNYVGIEERLGSRPSRETLLSGVGIGAVSVAGGAARLLLKETAVIQSAALKGAVHAAAGIGIAIDALTAVLSIKGLVDGSHSEVAKKLRVAAEKLKESREEITRRMLMDYLTYISGVEVSGIRSFNQFFYQPTP</sequence>
<dbReference type="EMBL" id="JAVFWL010000002">
    <property type="protein sequence ID" value="KAK6732547.1"/>
    <property type="molecule type" value="Genomic_DNA"/>
</dbReference>
<evidence type="ECO:0000313" key="3">
    <source>
        <dbReference type="EMBL" id="KAK6732547.1"/>
    </source>
</evidence>
<gene>
    <name evidence="3" type="primary">Necator_chrII.g4529</name>
    <name evidence="3" type="ORF">RB195_016737</name>
</gene>
<organism evidence="3 4">
    <name type="scientific">Necator americanus</name>
    <name type="common">Human hookworm</name>
    <dbReference type="NCBI Taxonomy" id="51031"/>
    <lineage>
        <taxon>Eukaryota</taxon>
        <taxon>Metazoa</taxon>
        <taxon>Ecdysozoa</taxon>
        <taxon>Nematoda</taxon>
        <taxon>Chromadorea</taxon>
        <taxon>Rhabditida</taxon>
        <taxon>Rhabditina</taxon>
        <taxon>Rhabditomorpha</taxon>
        <taxon>Strongyloidea</taxon>
        <taxon>Ancylostomatidae</taxon>
        <taxon>Bunostominae</taxon>
        <taxon>Necator</taxon>
    </lineage>
</organism>
<evidence type="ECO:0000313" key="4">
    <source>
        <dbReference type="Proteomes" id="UP001303046"/>
    </source>
</evidence>
<feature type="transmembrane region" description="Helical" evidence="2">
    <location>
        <begin position="81"/>
        <end position="100"/>
    </location>
</feature>
<keyword evidence="4" id="KW-1185">Reference proteome</keyword>
<feature type="transmembrane region" description="Helical" evidence="2">
    <location>
        <begin position="106"/>
        <end position="125"/>
    </location>
</feature>
<evidence type="ECO:0000256" key="1">
    <source>
        <dbReference type="ARBA" id="ARBA00010090"/>
    </source>
</evidence>
<keyword evidence="2" id="KW-0812">Transmembrane</keyword>
<keyword evidence="2" id="KW-0472">Membrane</keyword>
<protein>
    <submittedName>
        <fullName evidence="3">Uncharacterized protein</fullName>
    </submittedName>
</protein>
<dbReference type="Proteomes" id="UP001303046">
    <property type="component" value="Unassembled WGS sequence"/>
</dbReference>